<dbReference type="RefSeq" id="WP_204606021.1">
    <property type="nucleotide sequence ID" value="NZ_JBHSED010000067.1"/>
</dbReference>
<comment type="subcellular location">
    <subcellularLocation>
        <location evidence="1">Cell membrane</location>
        <topology evidence="1">Multi-pass membrane protein</topology>
    </subcellularLocation>
</comment>
<keyword evidence="3" id="KW-0808">Transferase</keyword>
<dbReference type="InterPro" id="IPR010559">
    <property type="entry name" value="Sig_transdc_His_kin_internal"/>
</dbReference>
<feature type="transmembrane region" description="Helical" evidence="11">
    <location>
        <begin position="107"/>
        <end position="128"/>
    </location>
</feature>
<feature type="transmembrane region" description="Helical" evidence="11">
    <location>
        <begin position="12"/>
        <end position="33"/>
    </location>
</feature>
<protein>
    <submittedName>
        <fullName evidence="13">Histidine kinase</fullName>
    </submittedName>
</protein>
<organism evidence="13 14">
    <name type="scientific">Cohnella boryungensis</name>
    <dbReference type="NCBI Taxonomy" id="768479"/>
    <lineage>
        <taxon>Bacteria</taxon>
        <taxon>Bacillati</taxon>
        <taxon>Bacillota</taxon>
        <taxon>Bacilli</taxon>
        <taxon>Bacillales</taxon>
        <taxon>Paenibacillaceae</taxon>
        <taxon>Cohnella</taxon>
    </lineage>
</organism>
<keyword evidence="5" id="KW-0547">Nucleotide-binding</keyword>
<name>A0ABV8SGZ0_9BACL</name>
<dbReference type="SUPFAM" id="SSF55874">
    <property type="entry name" value="ATPase domain of HSP90 chaperone/DNA topoisomerase II/histidine kinase"/>
    <property type="match status" value="1"/>
</dbReference>
<keyword evidence="7" id="KW-0067">ATP-binding</keyword>
<dbReference type="Gene3D" id="3.30.450.20">
    <property type="entry name" value="PAS domain"/>
    <property type="match status" value="1"/>
</dbReference>
<sequence>MINRNIRNKLFFVFLGISIVPILIVTIFSYRAYTGLVAKQVSLVSTGTLDNAVERIDHIFQNIDRITLSFQQFSTRPGAVTVSQELNKLINNPNADQYDLFTARSNMLFFFSNLMLGNPYLNGIYIFLPDGKSISYGISTDLQVDYIPLQDDWYIKTIEQNGGLYISDASTKDFIINAKPSITFSRALYDPDTRQLLGVLMLDTGLDIFKGIDKDIVPDITNMFLVNGNEKILYDNSKTPRIGENLPEPLSSWAAAHAGEAAEETQDGTLVVVKPFPDNDWKIVASVRLSELYKQYGVSERVLISIAATCAVIFVLLSILLSNLITKPIIDLSKTMRKNKFLSLVTTKKHLERTDEIGVLYTEYNKMIQEIDNYIKESFQNRLITLDSQMKALEAQINSHFLYNTLEAINSIAEIEEVESIAVMTKALGDMFRYSIKTESELVPIEEELAHVSNYLTIQKIRYEDKIDFRFNLEEGLSSLKVLKLIVQPIIENALYHGLESTKNKGTVAVTVYREEERLVFEIEDDGVGMSHDQLQELRSLLREPPAFNELGRRDKRSIGLKNVHSRISLYYGPEYGLSLESELDKGTKVILNVPILK</sequence>
<evidence type="ECO:0000256" key="4">
    <source>
        <dbReference type="ARBA" id="ARBA00022692"/>
    </source>
</evidence>
<evidence type="ECO:0000256" key="9">
    <source>
        <dbReference type="ARBA" id="ARBA00023012"/>
    </source>
</evidence>
<dbReference type="PANTHER" id="PTHR34220:SF7">
    <property type="entry name" value="SENSOR HISTIDINE KINASE YPDA"/>
    <property type="match status" value="1"/>
</dbReference>
<keyword evidence="9" id="KW-0902">Two-component regulatory system</keyword>
<evidence type="ECO:0000256" key="3">
    <source>
        <dbReference type="ARBA" id="ARBA00022679"/>
    </source>
</evidence>
<dbReference type="PROSITE" id="PS50109">
    <property type="entry name" value="HIS_KIN"/>
    <property type="match status" value="1"/>
</dbReference>
<dbReference type="Proteomes" id="UP001595755">
    <property type="component" value="Unassembled WGS sequence"/>
</dbReference>
<evidence type="ECO:0000256" key="7">
    <source>
        <dbReference type="ARBA" id="ARBA00022840"/>
    </source>
</evidence>
<keyword evidence="10 11" id="KW-0472">Membrane</keyword>
<dbReference type="InterPro" id="IPR036890">
    <property type="entry name" value="HATPase_C_sf"/>
</dbReference>
<keyword evidence="8 11" id="KW-1133">Transmembrane helix</keyword>
<dbReference type="EMBL" id="JBHSED010000067">
    <property type="protein sequence ID" value="MFC4306851.1"/>
    <property type="molecule type" value="Genomic_DNA"/>
</dbReference>
<gene>
    <name evidence="13" type="ORF">ACFO1S_25860</name>
</gene>
<accession>A0ABV8SGZ0</accession>
<feature type="domain" description="Histidine kinase" evidence="12">
    <location>
        <begin position="374"/>
        <end position="598"/>
    </location>
</feature>
<evidence type="ECO:0000256" key="10">
    <source>
        <dbReference type="ARBA" id="ARBA00023136"/>
    </source>
</evidence>
<dbReference type="Pfam" id="PF02518">
    <property type="entry name" value="HATPase_c"/>
    <property type="match status" value="1"/>
</dbReference>
<evidence type="ECO:0000256" key="8">
    <source>
        <dbReference type="ARBA" id="ARBA00022989"/>
    </source>
</evidence>
<feature type="transmembrane region" description="Helical" evidence="11">
    <location>
        <begin position="302"/>
        <end position="325"/>
    </location>
</feature>
<dbReference type="InterPro" id="IPR005467">
    <property type="entry name" value="His_kinase_dom"/>
</dbReference>
<proteinExistence type="predicted"/>
<dbReference type="Pfam" id="PF02743">
    <property type="entry name" value="dCache_1"/>
    <property type="match status" value="1"/>
</dbReference>
<dbReference type="InterPro" id="IPR003594">
    <property type="entry name" value="HATPase_dom"/>
</dbReference>
<dbReference type="CDD" id="cd18773">
    <property type="entry name" value="PDC1_HK_sensor"/>
    <property type="match status" value="1"/>
</dbReference>
<evidence type="ECO:0000256" key="1">
    <source>
        <dbReference type="ARBA" id="ARBA00004651"/>
    </source>
</evidence>
<dbReference type="Gene3D" id="6.10.340.10">
    <property type="match status" value="1"/>
</dbReference>
<reference evidence="14" key="1">
    <citation type="journal article" date="2019" name="Int. J. Syst. Evol. Microbiol.">
        <title>The Global Catalogue of Microorganisms (GCM) 10K type strain sequencing project: providing services to taxonomists for standard genome sequencing and annotation.</title>
        <authorList>
            <consortium name="The Broad Institute Genomics Platform"/>
            <consortium name="The Broad Institute Genome Sequencing Center for Infectious Disease"/>
            <person name="Wu L."/>
            <person name="Ma J."/>
        </authorList>
    </citation>
    <scope>NUCLEOTIDE SEQUENCE [LARGE SCALE GENOMIC DNA]</scope>
    <source>
        <strain evidence="14">CGMCC 4.1641</strain>
    </source>
</reference>
<dbReference type="SUPFAM" id="SSF158472">
    <property type="entry name" value="HAMP domain-like"/>
    <property type="match status" value="1"/>
</dbReference>
<evidence type="ECO:0000313" key="13">
    <source>
        <dbReference type="EMBL" id="MFC4306851.1"/>
    </source>
</evidence>
<evidence type="ECO:0000256" key="5">
    <source>
        <dbReference type="ARBA" id="ARBA00022741"/>
    </source>
</evidence>
<evidence type="ECO:0000256" key="6">
    <source>
        <dbReference type="ARBA" id="ARBA00022777"/>
    </source>
</evidence>
<keyword evidence="4 11" id="KW-0812">Transmembrane</keyword>
<dbReference type="InterPro" id="IPR033479">
    <property type="entry name" value="dCache_1"/>
</dbReference>
<evidence type="ECO:0000256" key="2">
    <source>
        <dbReference type="ARBA" id="ARBA00022475"/>
    </source>
</evidence>
<dbReference type="InterPro" id="IPR050640">
    <property type="entry name" value="Bact_2-comp_sensor_kinase"/>
</dbReference>
<keyword evidence="14" id="KW-1185">Reference proteome</keyword>
<keyword evidence="6 13" id="KW-0418">Kinase</keyword>
<evidence type="ECO:0000259" key="12">
    <source>
        <dbReference type="PROSITE" id="PS50109"/>
    </source>
</evidence>
<evidence type="ECO:0000313" key="14">
    <source>
        <dbReference type="Proteomes" id="UP001595755"/>
    </source>
</evidence>
<dbReference type="Pfam" id="PF06580">
    <property type="entry name" value="His_kinase"/>
    <property type="match status" value="1"/>
</dbReference>
<dbReference type="Gene3D" id="3.30.565.10">
    <property type="entry name" value="Histidine kinase-like ATPase, C-terminal domain"/>
    <property type="match status" value="1"/>
</dbReference>
<dbReference type="PANTHER" id="PTHR34220">
    <property type="entry name" value="SENSOR HISTIDINE KINASE YPDA"/>
    <property type="match status" value="1"/>
</dbReference>
<evidence type="ECO:0000256" key="11">
    <source>
        <dbReference type="SAM" id="Phobius"/>
    </source>
</evidence>
<keyword evidence="2" id="KW-1003">Cell membrane</keyword>
<dbReference type="GO" id="GO:0016301">
    <property type="term" value="F:kinase activity"/>
    <property type="evidence" value="ECO:0007669"/>
    <property type="project" value="UniProtKB-KW"/>
</dbReference>
<comment type="caution">
    <text evidence="13">The sequence shown here is derived from an EMBL/GenBank/DDBJ whole genome shotgun (WGS) entry which is preliminary data.</text>
</comment>